<feature type="active site" evidence="12">
    <location>
        <position position="215"/>
    </location>
</feature>
<organism evidence="15 16">
    <name type="scientific">Flagellimonas okinawensis</name>
    <dbReference type="NCBI Taxonomy" id="3031324"/>
    <lineage>
        <taxon>Bacteria</taxon>
        <taxon>Pseudomonadati</taxon>
        <taxon>Bacteroidota</taxon>
        <taxon>Flavobacteriia</taxon>
        <taxon>Flavobacteriales</taxon>
        <taxon>Flavobacteriaceae</taxon>
        <taxon>Flagellimonas</taxon>
    </lineage>
</organism>
<dbReference type="NCBIfam" id="TIGR04265">
    <property type="entry name" value="bac_cardiolipin"/>
    <property type="match status" value="1"/>
</dbReference>
<feature type="transmembrane region" description="Helical" evidence="12">
    <location>
        <begin position="32"/>
        <end position="50"/>
    </location>
</feature>
<dbReference type="InterPro" id="IPR001736">
    <property type="entry name" value="PLipase_D/transphosphatidylase"/>
</dbReference>
<keyword evidence="7 12" id="KW-1133">Transmembrane helix</keyword>
<proteinExistence type="inferred from homology"/>
<evidence type="ECO:0000256" key="2">
    <source>
        <dbReference type="ARBA" id="ARBA00022475"/>
    </source>
</evidence>
<keyword evidence="8 12" id="KW-0443">Lipid metabolism</keyword>
<evidence type="ECO:0000256" key="1">
    <source>
        <dbReference type="ARBA" id="ARBA00004651"/>
    </source>
</evidence>
<dbReference type="InterPro" id="IPR030874">
    <property type="entry name" value="Cardiolipin_synth_Firmi"/>
</dbReference>
<evidence type="ECO:0000256" key="3">
    <source>
        <dbReference type="ARBA" id="ARBA00022516"/>
    </source>
</evidence>
<dbReference type="Gene3D" id="3.30.870.10">
    <property type="entry name" value="Endonuclease Chain A"/>
    <property type="match status" value="2"/>
</dbReference>
<evidence type="ECO:0000259" key="14">
    <source>
        <dbReference type="PROSITE" id="PS50035"/>
    </source>
</evidence>
<dbReference type="Pfam" id="PF13091">
    <property type="entry name" value="PLDc_2"/>
    <property type="match status" value="2"/>
</dbReference>
<accession>A0ABT5XNI2</accession>
<comment type="similarity">
    <text evidence="12">Belongs to the phospholipase D family. Cardiolipin synthase subfamily.</text>
</comment>
<dbReference type="SUPFAM" id="SSF56024">
    <property type="entry name" value="Phospholipase D/nuclease"/>
    <property type="match status" value="2"/>
</dbReference>
<evidence type="ECO:0000256" key="4">
    <source>
        <dbReference type="ARBA" id="ARBA00022679"/>
    </source>
</evidence>
<dbReference type="SMART" id="SM00155">
    <property type="entry name" value="PLDc"/>
    <property type="match status" value="2"/>
</dbReference>
<feature type="active site" evidence="12">
    <location>
        <position position="394"/>
    </location>
</feature>
<feature type="active site" evidence="12">
    <location>
        <position position="399"/>
    </location>
</feature>
<dbReference type="RefSeq" id="WP_275614605.1">
    <property type="nucleotide sequence ID" value="NZ_JARFVA010000002.1"/>
</dbReference>
<dbReference type="InterPro" id="IPR027379">
    <property type="entry name" value="CLS_N"/>
</dbReference>
<dbReference type="PANTHER" id="PTHR21248">
    <property type="entry name" value="CARDIOLIPIN SYNTHASE"/>
    <property type="match status" value="1"/>
</dbReference>
<dbReference type="PANTHER" id="PTHR21248:SF22">
    <property type="entry name" value="PHOSPHOLIPASE D"/>
    <property type="match status" value="1"/>
</dbReference>
<feature type="domain" description="PLD phosphodiesterase" evidence="14">
    <location>
        <begin position="210"/>
        <end position="237"/>
    </location>
</feature>
<evidence type="ECO:0000256" key="8">
    <source>
        <dbReference type="ARBA" id="ARBA00023098"/>
    </source>
</evidence>
<keyword evidence="2 12" id="KW-1003">Cell membrane</keyword>
<sequence length="474" mass="53309">MEVALILYLLLTMATAIRLLVYGARPTKTLAWLLAIFALPVSGILLYLAFGRNRKKNKFFKLKKTKAVSEYLAKVETYYENAHIEAPVSVKDHIKLVKAITKSSSSIPLMGNRLTPLKDGPLTFDTIFDAIETAEKFIHIQYYIFEEGELADRFLSILERKAREGVQVHFIYDGVGSRALSKKYIASLKRAGIKVYGFLPMRLGSLLSSINYRNHRKIVIVDGLIAFTGGINVSDKYIKGDPALGVWHDMHLQLEGPIVNGLQAVFAVDWSFVSSTDDMLTPKYLSTPPDMGNSVAQIIASGPDSDFAAIHHLYFSIINMAKKYVYITNPYIIPGDALMEALRVAALGGVDIRLLVPEASDSAVVKWGVRSYFEDLLEVGAKIFLFQDGFLHSKVIVCDDQVTTIGTANLDIRSFEQNYEVNVLVYEREFSEKLRDDFLEDCKKSIQVDYQEYLKRPKMDRLKEGMAKVFSPVL</sequence>
<feature type="active site" evidence="12">
    <location>
        <position position="222"/>
    </location>
</feature>
<keyword evidence="10 12" id="KW-0594">Phospholipid biosynthesis</keyword>
<evidence type="ECO:0000256" key="9">
    <source>
        <dbReference type="ARBA" id="ARBA00023136"/>
    </source>
</evidence>
<evidence type="ECO:0000313" key="16">
    <source>
        <dbReference type="Proteomes" id="UP001217083"/>
    </source>
</evidence>
<keyword evidence="11 12" id="KW-1208">Phospholipid metabolism</keyword>
<dbReference type="CDD" id="cd09110">
    <property type="entry name" value="PLDc_CLS_1"/>
    <property type="match status" value="1"/>
</dbReference>
<comment type="function">
    <text evidence="12">Catalyzes the reversible phosphatidyl group transfer from one phosphatidylglycerol molecule to another to form cardiolipin (CL) (diphosphatidylglycerol) and glycerol.</text>
</comment>
<dbReference type="InterPro" id="IPR022924">
    <property type="entry name" value="Cardiolipin_synthase"/>
</dbReference>
<protein>
    <recommendedName>
        <fullName evidence="12 13">Cardiolipin synthase</fullName>
        <shortName evidence="12">CL synthase</shortName>
        <ecNumber evidence="12 13">2.7.8.-</ecNumber>
    </recommendedName>
</protein>
<keyword evidence="5 12" id="KW-0812">Transmembrane</keyword>
<evidence type="ECO:0000256" key="5">
    <source>
        <dbReference type="ARBA" id="ARBA00022692"/>
    </source>
</evidence>
<feature type="active site" evidence="12">
    <location>
        <position position="217"/>
    </location>
</feature>
<dbReference type="Pfam" id="PF13396">
    <property type="entry name" value="PLDc_N"/>
    <property type="match status" value="1"/>
</dbReference>
<comment type="subcellular location">
    <subcellularLocation>
        <location evidence="1 12">Cell membrane</location>
        <topology evidence="1 12">Multi-pass membrane protein</topology>
    </subcellularLocation>
</comment>
<feature type="active site" evidence="12">
    <location>
        <position position="392"/>
    </location>
</feature>
<evidence type="ECO:0000256" key="13">
    <source>
        <dbReference type="NCBIfam" id="TIGR04265"/>
    </source>
</evidence>
<evidence type="ECO:0000256" key="7">
    <source>
        <dbReference type="ARBA" id="ARBA00022989"/>
    </source>
</evidence>
<comment type="caution">
    <text evidence="15">The sequence shown here is derived from an EMBL/GenBank/DDBJ whole genome shotgun (WGS) entry which is preliminary data.</text>
</comment>
<dbReference type="PROSITE" id="PS50035">
    <property type="entry name" value="PLD"/>
    <property type="match status" value="2"/>
</dbReference>
<dbReference type="HAMAP" id="MF_01916">
    <property type="entry name" value="Cardiolipin_synth_Cls"/>
    <property type="match status" value="1"/>
</dbReference>
<reference evidence="15 16" key="1">
    <citation type="submission" date="2023-03" db="EMBL/GenBank/DDBJ databases">
        <title>Muricauda XX sp. nov. and Muricauda XXX sp. nov., two novel species isolated from Okinawa Trough.</title>
        <authorList>
            <person name="Cao W."/>
            <person name="Deng X."/>
        </authorList>
    </citation>
    <scope>NUCLEOTIDE SEQUENCE [LARGE SCALE GENOMIC DNA]</scope>
    <source>
        <strain evidence="15 16">81s02</strain>
    </source>
</reference>
<evidence type="ECO:0000256" key="6">
    <source>
        <dbReference type="ARBA" id="ARBA00022737"/>
    </source>
</evidence>
<name>A0ABT5XNI2_9FLAO</name>
<feature type="domain" description="PLD phosphodiesterase" evidence="14">
    <location>
        <begin position="387"/>
        <end position="414"/>
    </location>
</feature>
<keyword evidence="4 12" id="KW-0808">Transferase</keyword>
<gene>
    <name evidence="15" type="primary">cls</name>
    <name evidence="15" type="ORF">PY091_09490</name>
</gene>
<keyword evidence="6" id="KW-0677">Repeat</keyword>
<evidence type="ECO:0000256" key="10">
    <source>
        <dbReference type="ARBA" id="ARBA00023209"/>
    </source>
</evidence>
<evidence type="ECO:0000256" key="11">
    <source>
        <dbReference type="ARBA" id="ARBA00023264"/>
    </source>
</evidence>
<keyword evidence="3 12" id="KW-0444">Lipid biosynthesis</keyword>
<dbReference type="InterPro" id="IPR025202">
    <property type="entry name" value="PLD-like_dom"/>
</dbReference>
<evidence type="ECO:0000313" key="15">
    <source>
        <dbReference type="EMBL" id="MDF0707449.1"/>
    </source>
</evidence>
<keyword evidence="16" id="KW-1185">Reference proteome</keyword>
<evidence type="ECO:0000256" key="12">
    <source>
        <dbReference type="HAMAP-Rule" id="MF_01916"/>
    </source>
</evidence>
<comment type="caution">
    <text evidence="12">Lacks conserved residue(s) required for the propagation of feature annotation.</text>
</comment>
<dbReference type="EMBL" id="JARFVA010000002">
    <property type="protein sequence ID" value="MDF0707449.1"/>
    <property type="molecule type" value="Genomic_DNA"/>
</dbReference>
<dbReference type="Proteomes" id="UP001217083">
    <property type="component" value="Unassembled WGS sequence"/>
</dbReference>
<comment type="catalytic activity">
    <reaction evidence="12">
        <text>2 a 1,2-diacyl-sn-glycero-3-phospho-(1'-sn-glycerol) = a cardiolipin + glycerol</text>
        <dbReference type="Rhea" id="RHEA:31451"/>
        <dbReference type="ChEBI" id="CHEBI:17754"/>
        <dbReference type="ChEBI" id="CHEBI:62237"/>
        <dbReference type="ChEBI" id="CHEBI:64716"/>
    </reaction>
</comment>
<keyword evidence="9 12" id="KW-0472">Membrane</keyword>
<dbReference type="EC" id="2.7.8.-" evidence="12 13"/>
<dbReference type="CDD" id="cd09112">
    <property type="entry name" value="PLDc_CLS_2"/>
    <property type="match status" value="1"/>
</dbReference>